<accession>A0A1X7LB45</accession>
<feature type="chain" id="PRO_5013005091" evidence="4">
    <location>
        <begin position="22"/>
        <end position="752"/>
    </location>
</feature>
<evidence type="ECO:0000256" key="3">
    <source>
        <dbReference type="SAM" id="Phobius"/>
    </source>
</evidence>
<keyword evidence="3" id="KW-1133">Transmembrane helix</keyword>
<dbReference type="AlphaFoldDB" id="A0A1X7LB45"/>
<dbReference type="RefSeq" id="WP_085518894.1">
    <property type="nucleotide sequence ID" value="NZ_FXAW01000009.1"/>
</dbReference>
<dbReference type="InterPro" id="IPR001932">
    <property type="entry name" value="PPM-type_phosphatase-like_dom"/>
</dbReference>
<dbReference type="Pfam" id="PF07228">
    <property type="entry name" value="SpoIIE"/>
    <property type="match status" value="1"/>
</dbReference>
<keyword evidence="7" id="KW-1185">Reference proteome</keyword>
<dbReference type="Pfam" id="PF13424">
    <property type="entry name" value="TPR_12"/>
    <property type="match status" value="2"/>
</dbReference>
<dbReference type="Gene3D" id="1.25.40.10">
    <property type="entry name" value="Tetratricopeptide repeat domain"/>
    <property type="match status" value="2"/>
</dbReference>
<feature type="transmembrane region" description="Helical" evidence="3">
    <location>
        <begin position="435"/>
        <end position="455"/>
    </location>
</feature>
<feature type="repeat" description="TPR" evidence="1">
    <location>
        <begin position="238"/>
        <end position="271"/>
    </location>
</feature>
<keyword evidence="1" id="KW-0802">TPR repeat</keyword>
<proteinExistence type="predicted"/>
<dbReference type="PANTHER" id="PTHR10098:SF108">
    <property type="entry name" value="TETRATRICOPEPTIDE REPEAT PROTEIN 28"/>
    <property type="match status" value="1"/>
</dbReference>
<dbReference type="SMART" id="SM00331">
    <property type="entry name" value="PP2C_SIG"/>
    <property type="match status" value="1"/>
</dbReference>
<dbReference type="InterPro" id="IPR036457">
    <property type="entry name" value="PPM-type-like_dom_sf"/>
</dbReference>
<dbReference type="SMART" id="SM00028">
    <property type="entry name" value="TPR"/>
    <property type="match status" value="6"/>
</dbReference>
<feature type="repeat" description="TPR" evidence="1">
    <location>
        <begin position="198"/>
        <end position="231"/>
    </location>
</feature>
<evidence type="ECO:0000313" key="6">
    <source>
        <dbReference type="EMBL" id="SMG50930.1"/>
    </source>
</evidence>
<reference evidence="7" key="1">
    <citation type="submission" date="2017-04" db="EMBL/GenBank/DDBJ databases">
        <authorList>
            <person name="Varghese N."/>
            <person name="Submissions S."/>
        </authorList>
    </citation>
    <scope>NUCLEOTIDE SEQUENCE [LARGE SCALE GENOMIC DNA]</scope>
    <source>
        <strain evidence="7">DSM 4125</strain>
    </source>
</reference>
<name>A0A1X7LB45_9BACT</name>
<feature type="domain" description="PPM-type phosphatase" evidence="5">
    <location>
        <begin position="528"/>
        <end position="751"/>
    </location>
</feature>
<organism evidence="6 7">
    <name type="scientific">Marivirga sericea</name>
    <dbReference type="NCBI Taxonomy" id="1028"/>
    <lineage>
        <taxon>Bacteria</taxon>
        <taxon>Pseudomonadati</taxon>
        <taxon>Bacteroidota</taxon>
        <taxon>Cytophagia</taxon>
        <taxon>Cytophagales</taxon>
        <taxon>Marivirgaceae</taxon>
        <taxon>Marivirga</taxon>
    </lineage>
</organism>
<dbReference type="EMBL" id="FXAW01000009">
    <property type="protein sequence ID" value="SMG50930.1"/>
    <property type="molecule type" value="Genomic_DNA"/>
</dbReference>
<protein>
    <submittedName>
        <fullName evidence="6">Serine phosphatase RsbU, regulator of sigma subunit</fullName>
    </submittedName>
</protein>
<gene>
    <name evidence="6" type="ORF">SAMN05661096_03771</name>
</gene>
<dbReference type="Proteomes" id="UP000193804">
    <property type="component" value="Unassembled WGS sequence"/>
</dbReference>
<evidence type="ECO:0000256" key="4">
    <source>
        <dbReference type="SAM" id="SignalP"/>
    </source>
</evidence>
<dbReference type="PROSITE" id="PS50005">
    <property type="entry name" value="TPR"/>
    <property type="match status" value="2"/>
</dbReference>
<dbReference type="Pfam" id="PF13181">
    <property type="entry name" value="TPR_8"/>
    <property type="match status" value="2"/>
</dbReference>
<keyword evidence="3" id="KW-0812">Transmembrane</keyword>
<dbReference type="InterPro" id="IPR019734">
    <property type="entry name" value="TPR_rpt"/>
</dbReference>
<dbReference type="STRING" id="1028.SAMN05661096_03771"/>
<dbReference type="InterPro" id="IPR011990">
    <property type="entry name" value="TPR-like_helical_dom_sf"/>
</dbReference>
<keyword evidence="4" id="KW-0732">Signal</keyword>
<sequence>MKIFFSVIISIFLIHSLSAQTTDSLENLLTSKISDSQKKNILIELCEEYRNTNPNSMRLYAEELLTLSKDDTTSSSYAWSQYYLGDYYYLVDDFDRTEKYFLTAYEIFQQRENSLGALQAASSVANIYFFRDRYKTALTFAESGLDIAYEVNDKVTQSNLLALICDIYTYMERYNLAIQHCVQSLKIKEELEIETGKEITLNTIGLIYQELGTYEKAQEYLFDALVLAKQNGKSYNIATTHSNIGNFYIATGNVENALKSFRNAMKIDSASQDKTGLAYSFFDIGKVYKLQGAINNALENLKKSKVLAAEQNMPELQARIGLEIGEIHITKANFQYAIQELKNSVTIAQKINSSSILKDSYQKLSKVYDKMGDKNNALIYMKLFMLESERKFKEENIKSIAEIEALYNIEKKEKEIDLLKKDNAIKELQADQRSFFIATLSLGLLLLIILILILYNRNKLKNKANKALSQQNIAIQEQKEEIETQKEDLAETSNRLTDKNQQIMDSITYAKQIQDSLLPQLPTIKEVLPKSFIYFRPRDIVSGDFYWFTQIEDKIAFALVDCTGHGVPGAFMTVLANSLLNQIVIETGITSPDLIVSLLDQKIQQNLHQQQLENSNTDGLDIGLVLIDRKSNKLEYTGAKIPLYVHQNNELEVIEADRNSVGSTQQSEKSFTKQEISLKEDAMIYMSSDGFQDQFGGPENKKYMKGNFRKLLSRIAQKPIQDQQDYIEDEFIHWRKNNPQTDDILVIGFKLK</sequence>
<dbReference type="SUPFAM" id="SSF48452">
    <property type="entry name" value="TPR-like"/>
    <property type="match status" value="2"/>
</dbReference>
<evidence type="ECO:0000256" key="2">
    <source>
        <dbReference type="SAM" id="Coils"/>
    </source>
</evidence>
<dbReference type="Gene3D" id="3.60.40.10">
    <property type="entry name" value="PPM-type phosphatase domain"/>
    <property type="match status" value="1"/>
</dbReference>
<evidence type="ECO:0000313" key="7">
    <source>
        <dbReference type="Proteomes" id="UP000193804"/>
    </source>
</evidence>
<keyword evidence="3" id="KW-0472">Membrane</keyword>
<dbReference type="OrthoDB" id="1119265at2"/>
<feature type="coiled-coil region" evidence="2">
    <location>
        <begin position="461"/>
        <end position="502"/>
    </location>
</feature>
<dbReference type="PANTHER" id="PTHR10098">
    <property type="entry name" value="RAPSYN-RELATED"/>
    <property type="match status" value="1"/>
</dbReference>
<keyword evidence="2" id="KW-0175">Coiled coil</keyword>
<evidence type="ECO:0000259" key="5">
    <source>
        <dbReference type="SMART" id="SM00331"/>
    </source>
</evidence>
<evidence type="ECO:0000256" key="1">
    <source>
        <dbReference type="PROSITE-ProRule" id="PRU00339"/>
    </source>
</evidence>
<feature type="signal peptide" evidence="4">
    <location>
        <begin position="1"/>
        <end position="21"/>
    </location>
</feature>